<protein>
    <submittedName>
        <fullName evidence="1">Uncharacterized protein</fullName>
    </submittedName>
</protein>
<dbReference type="RefSeq" id="WP_147157147.1">
    <property type="nucleotide sequence ID" value="NZ_BKAJ01000265.1"/>
</dbReference>
<dbReference type="EMBL" id="BKAJ01000265">
    <property type="protein sequence ID" value="GEP61863.1"/>
    <property type="molecule type" value="Genomic_DNA"/>
</dbReference>
<organism evidence="1 2">
    <name type="scientific">Reyranella soli</name>
    <dbReference type="NCBI Taxonomy" id="1230389"/>
    <lineage>
        <taxon>Bacteria</taxon>
        <taxon>Pseudomonadati</taxon>
        <taxon>Pseudomonadota</taxon>
        <taxon>Alphaproteobacteria</taxon>
        <taxon>Hyphomicrobiales</taxon>
        <taxon>Reyranellaceae</taxon>
        <taxon>Reyranella</taxon>
    </lineage>
</organism>
<gene>
    <name evidence="1" type="ORF">RSO01_90290</name>
</gene>
<sequence length="78" mass="8460">MTDPESSRKRLKEHGIEFPHLVVAVTPDGQVIWQPTDQDVGLGKHSNVSPDGLRSFGNDLIKVAERLEVPSAANDAAD</sequence>
<evidence type="ECO:0000313" key="1">
    <source>
        <dbReference type="EMBL" id="GEP61863.1"/>
    </source>
</evidence>
<name>A0A512NSE1_9HYPH</name>
<comment type="caution">
    <text evidence="1">The sequence shown here is derived from an EMBL/GenBank/DDBJ whole genome shotgun (WGS) entry which is preliminary data.</text>
</comment>
<reference evidence="1 2" key="1">
    <citation type="submission" date="2019-07" db="EMBL/GenBank/DDBJ databases">
        <title>Whole genome shotgun sequence of Reyranella soli NBRC 108950.</title>
        <authorList>
            <person name="Hosoyama A."/>
            <person name="Uohara A."/>
            <person name="Ohji S."/>
            <person name="Ichikawa N."/>
        </authorList>
    </citation>
    <scope>NUCLEOTIDE SEQUENCE [LARGE SCALE GENOMIC DNA]</scope>
    <source>
        <strain evidence="1 2">NBRC 108950</strain>
    </source>
</reference>
<dbReference type="AlphaFoldDB" id="A0A512NSE1"/>
<proteinExistence type="predicted"/>
<evidence type="ECO:0000313" key="2">
    <source>
        <dbReference type="Proteomes" id="UP000321058"/>
    </source>
</evidence>
<keyword evidence="2" id="KW-1185">Reference proteome</keyword>
<accession>A0A512NSE1</accession>
<dbReference type="Proteomes" id="UP000321058">
    <property type="component" value="Unassembled WGS sequence"/>
</dbReference>